<feature type="domain" description="Cupin type-2" evidence="1">
    <location>
        <begin position="37"/>
        <end position="102"/>
    </location>
</feature>
<keyword evidence="3" id="KW-1185">Reference proteome</keyword>
<dbReference type="CDD" id="cd02208">
    <property type="entry name" value="cupin_RmlC-like"/>
    <property type="match status" value="1"/>
</dbReference>
<sequence length="211" mass="22616">MSRAGDVHENPVTGEYVVVRVGSEESGGRLAIADLYVSPGGAVAGEHVHPAIEEVFTVVAGSVGFRVDGREDVAGPGRRLVVPPGVAHYWWNAGDEEAHVVVELRGEARLLDGFVTMLSNLFGMAREGKTDAKGRPNLLRAALLAREFDDVIRFVQPPRALQKVLFGVLAPVARLLGYRAVYPGYGPSGFVEVEPWPGYGRSGSSRQPQTG</sequence>
<accession>A0A6G8Q7B2</accession>
<evidence type="ECO:0000313" key="3">
    <source>
        <dbReference type="Proteomes" id="UP000501452"/>
    </source>
</evidence>
<dbReference type="RefSeq" id="WP_166174556.1">
    <property type="nucleotide sequence ID" value="NZ_CP045119.1"/>
</dbReference>
<dbReference type="KEGG" id="rub:GBA63_06450"/>
<dbReference type="Pfam" id="PF07883">
    <property type="entry name" value="Cupin_2"/>
    <property type="match status" value="1"/>
</dbReference>
<dbReference type="PANTHER" id="PTHR36440">
    <property type="entry name" value="PUTATIVE (AFU_ORTHOLOGUE AFUA_8G07350)-RELATED"/>
    <property type="match status" value="1"/>
</dbReference>
<dbReference type="AlphaFoldDB" id="A0A6G8Q7B2"/>
<evidence type="ECO:0000259" key="1">
    <source>
        <dbReference type="Pfam" id="PF07883"/>
    </source>
</evidence>
<dbReference type="InterPro" id="IPR013096">
    <property type="entry name" value="Cupin_2"/>
</dbReference>
<dbReference type="InterPro" id="IPR053146">
    <property type="entry name" value="QDO-like"/>
</dbReference>
<dbReference type="InterPro" id="IPR014710">
    <property type="entry name" value="RmlC-like_jellyroll"/>
</dbReference>
<name>A0A6G8Q7B2_9ACTN</name>
<dbReference type="Proteomes" id="UP000501452">
    <property type="component" value="Chromosome"/>
</dbReference>
<reference evidence="2 3" key="1">
    <citation type="submission" date="2019-10" db="EMBL/GenBank/DDBJ databases">
        <title>Rubrobacter sp nov SCSIO 52090 isolated from a deep-sea sediment in the South China Sea.</title>
        <authorList>
            <person name="Chen R.W."/>
        </authorList>
    </citation>
    <scope>NUCLEOTIDE SEQUENCE [LARGE SCALE GENOMIC DNA]</scope>
    <source>
        <strain evidence="2 3">SCSIO 52909</strain>
    </source>
</reference>
<dbReference type="PANTHER" id="PTHR36440:SF1">
    <property type="entry name" value="PUTATIVE (AFU_ORTHOLOGUE AFUA_8G07350)-RELATED"/>
    <property type="match status" value="1"/>
</dbReference>
<dbReference type="EMBL" id="CP045119">
    <property type="protein sequence ID" value="QIN82329.1"/>
    <property type="molecule type" value="Genomic_DNA"/>
</dbReference>
<gene>
    <name evidence="2" type="ORF">GBA63_06450</name>
</gene>
<organism evidence="2 3">
    <name type="scientific">Rubrobacter tropicus</name>
    <dbReference type="NCBI Taxonomy" id="2653851"/>
    <lineage>
        <taxon>Bacteria</taxon>
        <taxon>Bacillati</taxon>
        <taxon>Actinomycetota</taxon>
        <taxon>Rubrobacteria</taxon>
        <taxon>Rubrobacterales</taxon>
        <taxon>Rubrobacteraceae</taxon>
        <taxon>Rubrobacter</taxon>
    </lineage>
</organism>
<dbReference type="InterPro" id="IPR011051">
    <property type="entry name" value="RmlC_Cupin_sf"/>
</dbReference>
<dbReference type="Gene3D" id="2.60.120.10">
    <property type="entry name" value="Jelly Rolls"/>
    <property type="match status" value="1"/>
</dbReference>
<dbReference type="SUPFAM" id="SSF51182">
    <property type="entry name" value="RmlC-like cupins"/>
    <property type="match status" value="1"/>
</dbReference>
<evidence type="ECO:0000313" key="2">
    <source>
        <dbReference type="EMBL" id="QIN82329.1"/>
    </source>
</evidence>
<protein>
    <submittedName>
        <fullName evidence="2">Cupin domain-containing protein</fullName>
    </submittedName>
</protein>
<proteinExistence type="predicted"/>